<dbReference type="GO" id="GO:0045892">
    <property type="term" value="P:negative regulation of DNA-templated transcription"/>
    <property type="evidence" value="ECO:0007669"/>
    <property type="project" value="InterPro"/>
</dbReference>
<dbReference type="InterPro" id="IPR015927">
    <property type="entry name" value="Peptidase_S24_S26A/B/C"/>
</dbReference>
<dbReference type="InterPro" id="IPR039418">
    <property type="entry name" value="LexA-like"/>
</dbReference>
<keyword evidence="9" id="KW-0804">Transcription</keyword>
<dbReference type="PANTHER" id="PTHR33516">
    <property type="entry name" value="LEXA REPRESSOR"/>
    <property type="match status" value="1"/>
</dbReference>
<evidence type="ECO:0000256" key="7">
    <source>
        <dbReference type="ARBA" id="ARBA00023015"/>
    </source>
</evidence>
<keyword evidence="3" id="KW-0235">DNA replication</keyword>
<gene>
    <name evidence="14" type="ORF">A2642_00450</name>
</gene>
<keyword evidence="6 12" id="KW-0068">Autocatalytic cleavage</keyword>
<keyword evidence="8" id="KW-0238">DNA-binding</keyword>
<evidence type="ECO:0000259" key="13">
    <source>
        <dbReference type="Pfam" id="PF00717"/>
    </source>
</evidence>
<dbReference type="SUPFAM" id="SSF51306">
    <property type="entry name" value="LexA/Signal peptidase"/>
    <property type="match status" value="1"/>
</dbReference>
<evidence type="ECO:0000256" key="6">
    <source>
        <dbReference type="ARBA" id="ARBA00022813"/>
    </source>
</evidence>
<keyword evidence="4" id="KW-0227">DNA damage</keyword>
<dbReference type="Proteomes" id="UP000178700">
    <property type="component" value="Unassembled WGS sequence"/>
</dbReference>
<feature type="domain" description="Peptidase S24/S26A/S26B/S26C" evidence="13">
    <location>
        <begin position="72"/>
        <end position="185"/>
    </location>
</feature>
<dbReference type="InterPro" id="IPR036286">
    <property type="entry name" value="LexA/Signal_pep-like_sf"/>
</dbReference>
<dbReference type="CDD" id="cd06529">
    <property type="entry name" value="S24_LexA-like"/>
    <property type="match status" value="1"/>
</dbReference>
<evidence type="ECO:0000256" key="1">
    <source>
        <dbReference type="ARBA" id="ARBA00007484"/>
    </source>
</evidence>
<evidence type="ECO:0000256" key="2">
    <source>
        <dbReference type="ARBA" id="ARBA00022491"/>
    </source>
</evidence>
<dbReference type="GO" id="GO:0006260">
    <property type="term" value="P:DNA replication"/>
    <property type="evidence" value="ECO:0007669"/>
    <property type="project" value="UniProtKB-KW"/>
</dbReference>
<evidence type="ECO:0000256" key="3">
    <source>
        <dbReference type="ARBA" id="ARBA00022705"/>
    </source>
</evidence>
<evidence type="ECO:0000313" key="14">
    <source>
        <dbReference type="EMBL" id="OGI65669.1"/>
    </source>
</evidence>
<evidence type="ECO:0000256" key="12">
    <source>
        <dbReference type="RuleBase" id="RU003991"/>
    </source>
</evidence>
<dbReference type="Pfam" id="PF00717">
    <property type="entry name" value="Peptidase_S24"/>
    <property type="match status" value="1"/>
</dbReference>
<dbReference type="PANTHER" id="PTHR33516:SF2">
    <property type="entry name" value="LEXA REPRESSOR-RELATED"/>
    <property type="match status" value="1"/>
</dbReference>
<sequence length="200" mass="22681">MRNLYQDKLESFYRENKRMPTYSEMMKLFSFKSKNAVARVVEKLIEAGMVAKDHLGRLVPTTAFAEDIGSVPMLGLVTAGLPATVEEELLDRVNLDDLLIEKKAQTYMLEVDGDSMIDAHIEKGDMVLVERANTAKDGQIVIAEVDGEFTMKYFRRSTMLTAGKVCEKVWLEPANKNYKPIYPEHSLNINAVLKAVIRKY</sequence>
<keyword evidence="10" id="KW-0234">DNA repair</keyword>
<dbReference type="InterPro" id="IPR036390">
    <property type="entry name" value="WH_DNA-bd_sf"/>
</dbReference>
<dbReference type="GO" id="GO:0006281">
    <property type="term" value="P:DNA repair"/>
    <property type="evidence" value="ECO:0007669"/>
    <property type="project" value="UniProtKB-KW"/>
</dbReference>
<dbReference type="Gene3D" id="1.10.10.10">
    <property type="entry name" value="Winged helix-like DNA-binding domain superfamily/Winged helix DNA-binding domain"/>
    <property type="match status" value="1"/>
</dbReference>
<dbReference type="GO" id="GO:0004252">
    <property type="term" value="F:serine-type endopeptidase activity"/>
    <property type="evidence" value="ECO:0007669"/>
    <property type="project" value="InterPro"/>
</dbReference>
<dbReference type="PRINTS" id="PR00726">
    <property type="entry name" value="LEXASERPTASE"/>
</dbReference>
<evidence type="ECO:0000256" key="9">
    <source>
        <dbReference type="ARBA" id="ARBA00023163"/>
    </source>
</evidence>
<organism evidence="14 15">
    <name type="scientific">Candidatus Nomurabacteria bacterium RIFCSPHIGHO2_01_FULL_39_10</name>
    <dbReference type="NCBI Taxonomy" id="1801733"/>
    <lineage>
        <taxon>Bacteria</taxon>
        <taxon>Candidatus Nomuraibacteriota</taxon>
    </lineage>
</organism>
<comment type="caution">
    <text evidence="14">The sequence shown here is derived from an EMBL/GenBank/DDBJ whole genome shotgun (WGS) entry which is preliminary data.</text>
</comment>
<proteinExistence type="inferred from homology"/>
<keyword evidence="11" id="KW-0742">SOS response</keyword>
<protein>
    <submittedName>
        <fullName evidence="14">Repressor LexA</fullName>
    </submittedName>
</protein>
<evidence type="ECO:0000256" key="8">
    <source>
        <dbReference type="ARBA" id="ARBA00023125"/>
    </source>
</evidence>
<dbReference type="GO" id="GO:0003677">
    <property type="term" value="F:DNA binding"/>
    <property type="evidence" value="ECO:0007669"/>
    <property type="project" value="UniProtKB-KW"/>
</dbReference>
<dbReference type="GO" id="GO:0009432">
    <property type="term" value="P:SOS response"/>
    <property type="evidence" value="ECO:0007669"/>
    <property type="project" value="UniProtKB-KW"/>
</dbReference>
<dbReference type="EMBL" id="MFTJ01000023">
    <property type="protein sequence ID" value="OGI65669.1"/>
    <property type="molecule type" value="Genomic_DNA"/>
</dbReference>
<keyword evidence="7" id="KW-0805">Transcription regulation</keyword>
<dbReference type="NCBIfam" id="TIGR00498">
    <property type="entry name" value="lexA"/>
    <property type="match status" value="1"/>
</dbReference>
<evidence type="ECO:0000313" key="15">
    <source>
        <dbReference type="Proteomes" id="UP000178700"/>
    </source>
</evidence>
<evidence type="ECO:0000256" key="4">
    <source>
        <dbReference type="ARBA" id="ARBA00022763"/>
    </source>
</evidence>
<dbReference type="InterPro" id="IPR006197">
    <property type="entry name" value="Peptidase_S24_LexA"/>
</dbReference>
<keyword evidence="5 12" id="KW-0378">Hydrolase</keyword>
<keyword evidence="2" id="KW-0678">Repressor</keyword>
<evidence type="ECO:0000256" key="11">
    <source>
        <dbReference type="ARBA" id="ARBA00023236"/>
    </source>
</evidence>
<dbReference type="InterPro" id="IPR050077">
    <property type="entry name" value="LexA_repressor"/>
</dbReference>
<comment type="similarity">
    <text evidence="1 12">Belongs to the peptidase S24 family.</text>
</comment>
<reference evidence="14 15" key="1">
    <citation type="journal article" date="2016" name="Nat. Commun.">
        <title>Thousands of microbial genomes shed light on interconnected biogeochemical processes in an aquifer system.</title>
        <authorList>
            <person name="Anantharaman K."/>
            <person name="Brown C.T."/>
            <person name="Hug L.A."/>
            <person name="Sharon I."/>
            <person name="Castelle C.J."/>
            <person name="Probst A.J."/>
            <person name="Thomas B.C."/>
            <person name="Singh A."/>
            <person name="Wilkins M.J."/>
            <person name="Karaoz U."/>
            <person name="Brodie E.L."/>
            <person name="Williams K.H."/>
            <person name="Hubbard S.S."/>
            <person name="Banfield J.F."/>
        </authorList>
    </citation>
    <scope>NUCLEOTIDE SEQUENCE [LARGE SCALE GENOMIC DNA]</scope>
</reference>
<accession>A0A1F6V852</accession>
<name>A0A1F6V852_9BACT</name>
<dbReference type="InterPro" id="IPR036388">
    <property type="entry name" value="WH-like_DNA-bd_sf"/>
</dbReference>
<dbReference type="SUPFAM" id="SSF46785">
    <property type="entry name" value="Winged helix' DNA-binding domain"/>
    <property type="match status" value="1"/>
</dbReference>
<dbReference type="AlphaFoldDB" id="A0A1F6V852"/>
<evidence type="ECO:0000256" key="10">
    <source>
        <dbReference type="ARBA" id="ARBA00023204"/>
    </source>
</evidence>
<evidence type="ECO:0000256" key="5">
    <source>
        <dbReference type="ARBA" id="ARBA00022801"/>
    </source>
</evidence>
<dbReference type="Gene3D" id="2.10.109.10">
    <property type="entry name" value="Umud Fragment, subunit A"/>
    <property type="match status" value="1"/>
</dbReference>
<dbReference type="InterPro" id="IPR006200">
    <property type="entry name" value="LexA"/>
</dbReference>